<feature type="transmembrane region" description="Helical" evidence="1">
    <location>
        <begin position="6"/>
        <end position="32"/>
    </location>
</feature>
<keyword evidence="1" id="KW-0472">Membrane</keyword>
<evidence type="ECO:0000256" key="1">
    <source>
        <dbReference type="SAM" id="Phobius"/>
    </source>
</evidence>
<keyword evidence="1" id="KW-0812">Transmembrane</keyword>
<proteinExistence type="predicted"/>
<dbReference type="AlphaFoldDB" id="A0AAN9RJ06"/>
<reference evidence="2 3" key="1">
    <citation type="submission" date="2024-01" db="EMBL/GenBank/DDBJ databases">
        <title>The genomes of 5 underutilized Papilionoideae crops provide insights into root nodulation and disease resistanc.</title>
        <authorList>
            <person name="Jiang F."/>
        </authorList>
    </citation>
    <scope>NUCLEOTIDE SEQUENCE [LARGE SCALE GENOMIC DNA]</scope>
    <source>
        <strain evidence="2">JINMINGXINNONG_FW02</strain>
        <tissue evidence="2">Leaves</tissue>
    </source>
</reference>
<accession>A0AAN9RJ06</accession>
<keyword evidence="1" id="KW-1133">Transmembrane helix</keyword>
<comment type="caution">
    <text evidence="2">The sequence shown here is derived from an EMBL/GenBank/DDBJ whole genome shotgun (WGS) entry which is preliminary data.</text>
</comment>
<dbReference type="Proteomes" id="UP001374584">
    <property type="component" value="Unassembled WGS sequence"/>
</dbReference>
<evidence type="ECO:0000313" key="3">
    <source>
        <dbReference type="Proteomes" id="UP001374584"/>
    </source>
</evidence>
<name>A0AAN9RJ06_PHACN</name>
<dbReference type="EMBL" id="JAYMYR010000004">
    <property type="protein sequence ID" value="KAK7367953.1"/>
    <property type="molecule type" value="Genomic_DNA"/>
</dbReference>
<protein>
    <submittedName>
        <fullName evidence="2">Uncharacterized protein</fullName>
    </submittedName>
</protein>
<organism evidence="2 3">
    <name type="scientific">Phaseolus coccineus</name>
    <name type="common">Scarlet runner bean</name>
    <name type="synonym">Phaseolus multiflorus</name>
    <dbReference type="NCBI Taxonomy" id="3886"/>
    <lineage>
        <taxon>Eukaryota</taxon>
        <taxon>Viridiplantae</taxon>
        <taxon>Streptophyta</taxon>
        <taxon>Embryophyta</taxon>
        <taxon>Tracheophyta</taxon>
        <taxon>Spermatophyta</taxon>
        <taxon>Magnoliopsida</taxon>
        <taxon>eudicotyledons</taxon>
        <taxon>Gunneridae</taxon>
        <taxon>Pentapetalae</taxon>
        <taxon>rosids</taxon>
        <taxon>fabids</taxon>
        <taxon>Fabales</taxon>
        <taxon>Fabaceae</taxon>
        <taxon>Papilionoideae</taxon>
        <taxon>50 kb inversion clade</taxon>
        <taxon>NPAAA clade</taxon>
        <taxon>indigoferoid/millettioid clade</taxon>
        <taxon>Phaseoleae</taxon>
        <taxon>Phaseolus</taxon>
    </lineage>
</organism>
<keyword evidence="3" id="KW-1185">Reference proteome</keyword>
<sequence length="181" mass="20031">MGLNCNYPLLLSSSVTVFVALPLSYLLLICLYEGGLRLWKHNIIMWQKKVIEINYFCNVFVGLKRLCPFTRTCNERGWEGVVGSWNCCTCLVVSDGGGLAAINLQYQKALPVEHISRDARFHLTTSCSSSSSPLPMLETSYEIIVGVIETPPTATKVTELMGHPISIIVNLTGLTTFPFVL</sequence>
<evidence type="ECO:0000313" key="2">
    <source>
        <dbReference type="EMBL" id="KAK7367953.1"/>
    </source>
</evidence>
<gene>
    <name evidence="2" type="ORF">VNO80_09973</name>
</gene>